<dbReference type="GO" id="GO:0016787">
    <property type="term" value="F:hydrolase activity"/>
    <property type="evidence" value="ECO:0007669"/>
    <property type="project" value="UniProtKB-KW"/>
</dbReference>
<dbReference type="CDD" id="cd00431">
    <property type="entry name" value="cysteine_hydrolases"/>
    <property type="match status" value="1"/>
</dbReference>
<sequence>MIYFCPIYGNWVEYSSDDNLNYSGYWPPRNIRAEVTDQTIIDKWNTVSPPPAPELKSVTVDPKNSALLILDMEASICKSPRCIASIPNIHNLLTKARKNDMLIVYSLTHVGNPRDIFKQLAPSPSDPIVKSNVDKFYETNLEKILQEKDIKTVVVTGYAANGAVLHTGTSAAFRGYNVIIPVDCMSANNLYAEQYTAWHMLNSPGTRNRAVLTKVDLISFYHDN</sequence>
<evidence type="ECO:0000259" key="3">
    <source>
        <dbReference type="Pfam" id="PF00857"/>
    </source>
</evidence>
<dbReference type="EMBL" id="CP013243">
    <property type="protein sequence ID" value="APH14574.1"/>
    <property type="molecule type" value="Genomic_DNA"/>
</dbReference>
<dbReference type="SUPFAM" id="SSF52499">
    <property type="entry name" value="Isochorismatase-like hydrolases"/>
    <property type="match status" value="1"/>
</dbReference>
<name>A0A1L3NEP1_CLOSG</name>
<feature type="domain" description="Isochorismatase-like" evidence="3">
    <location>
        <begin position="65"/>
        <end position="202"/>
    </location>
</feature>
<evidence type="ECO:0000256" key="1">
    <source>
        <dbReference type="ARBA" id="ARBA00006336"/>
    </source>
</evidence>
<keyword evidence="2" id="KW-0378">Hydrolase</keyword>
<evidence type="ECO:0000313" key="4">
    <source>
        <dbReference type="EMBL" id="APH14574.1"/>
    </source>
</evidence>
<protein>
    <submittedName>
        <fullName evidence="4">Isochorismatase family protein</fullName>
    </submittedName>
</protein>
<dbReference type="STRING" id="413999.CBO0257"/>
<accession>A0A1L3NEP1</accession>
<dbReference type="AlphaFoldDB" id="A0A1L3NEP1"/>
<evidence type="ECO:0000256" key="2">
    <source>
        <dbReference type="ARBA" id="ARBA00022801"/>
    </source>
</evidence>
<comment type="similarity">
    <text evidence="1">Belongs to the isochorismatase family.</text>
</comment>
<proteinExistence type="inferred from homology"/>
<dbReference type="Gene3D" id="3.40.50.850">
    <property type="entry name" value="Isochorismatase-like"/>
    <property type="match status" value="1"/>
</dbReference>
<gene>
    <name evidence="4" type="ORF">NPD5_1846</name>
</gene>
<dbReference type="RefSeq" id="WP_072585556.1">
    <property type="nucleotide sequence ID" value="NZ_CP013243.1"/>
</dbReference>
<dbReference type="PANTHER" id="PTHR43540:SF6">
    <property type="entry name" value="ISOCHORISMATASE-LIKE DOMAIN-CONTAINING PROTEIN"/>
    <property type="match status" value="1"/>
</dbReference>
<reference evidence="4 5" key="1">
    <citation type="submission" date="2015-11" db="EMBL/GenBank/DDBJ databases">
        <authorList>
            <person name="Hill K.K."/>
            <person name="Shirey T.B."/>
            <person name="Raphael B."/>
            <person name="Daligault H.E."/>
            <person name="Davenport K.W."/>
            <person name="Bruce D.C."/>
            <person name="Foley B.T."/>
            <person name="Johnson S.L."/>
        </authorList>
    </citation>
    <scope>NUCLEOTIDE SEQUENCE [LARGE SCALE GENOMIC DNA]</scope>
    <source>
        <strain evidence="4 5">CDC_1632</strain>
    </source>
</reference>
<organism evidence="4 5">
    <name type="scientific">Clostridium sporogenes</name>
    <dbReference type="NCBI Taxonomy" id="1509"/>
    <lineage>
        <taxon>Bacteria</taxon>
        <taxon>Bacillati</taxon>
        <taxon>Bacillota</taxon>
        <taxon>Clostridia</taxon>
        <taxon>Eubacteriales</taxon>
        <taxon>Clostridiaceae</taxon>
        <taxon>Clostridium</taxon>
    </lineage>
</organism>
<evidence type="ECO:0000313" key="5">
    <source>
        <dbReference type="Proteomes" id="UP000182204"/>
    </source>
</evidence>
<dbReference type="eggNOG" id="COG1335">
    <property type="taxonomic scope" value="Bacteria"/>
</dbReference>
<dbReference type="Pfam" id="PF00857">
    <property type="entry name" value="Isochorismatase"/>
    <property type="match status" value="1"/>
</dbReference>
<dbReference type="Proteomes" id="UP000182204">
    <property type="component" value="Chromosome"/>
</dbReference>
<dbReference type="InterPro" id="IPR050272">
    <property type="entry name" value="Isochorismatase-like_hydrls"/>
</dbReference>
<dbReference type="InterPro" id="IPR036380">
    <property type="entry name" value="Isochorismatase-like_sf"/>
</dbReference>
<dbReference type="PANTHER" id="PTHR43540">
    <property type="entry name" value="PEROXYUREIDOACRYLATE/UREIDOACRYLATE AMIDOHYDROLASE-RELATED"/>
    <property type="match status" value="1"/>
</dbReference>
<dbReference type="InterPro" id="IPR000868">
    <property type="entry name" value="Isochorismatase-like_dom"/>
</dbReference>